<reference evidence="3 4" key="1">
    <citation type="submission" date="2017-06" db="EMBL/GenBank/DDBJ databases">
        <title>Complete genome sequence of Paenibacillus odorifer CBA7130.</title>
        <authorList>
            <person name="Nam Y.-D."/>
            <person name="Kang J."/>
            <person name="Chung W.-H."/>
        </authorList>
    </citation>
    <scope>NUCLEOTIDE SEQUENCE [LARGE SCALE GENOMIC DNA]</scope>
    <source>
        <strain evidence="3 4">CBA7130</strain>
    </source>
</reference>
<evidence type="ECO:0000313" key="3">
    <source>
        <dbReference type="EMBL" id="AWV35183.1"/>
    </source>
</evidence>
<dbReference type="AlphaFoldDB" id="A0AAD0KPT2"/>
<protein>
    <submittedName>
        <fullName evidence="3">Uncharacterized protein</fullName>
    </submittedName>
</protein>
<feature type="coiled-coil region" evidence="1">
    <location>
        <begin position="46"/>
        <end position="129"/>
    </location>
</feature>
<proteinExistence type="predicted"/>
<gene>
    <name evidence="3" type="ORF">CD191_22500</name>
</gene>
<evidence type="ECO:0000256" key="2">
    <source>
        <dbReference type="SAM" id="MobiDB-lite"/>
    </source>
</evidence>
<dbReference type="RefSeq" id="WP_111505203.1">
    <property type="nucleotide sequence ID" value="NZ_CP021965.1"/>
</dbReference>
<dbReference type="Proteomes" id="UP000249163">
    <property type="component" value="Chromosome"/>
</dbReference>
<dbReference type="EMBL" id="CP021965">
    <property type="protein sequence ID" value="AWV35183.1"/>
    <property type="molecule type" value="Genomic_DNA"/>
</dbReference>
<feature type="compositionally biased region" description="Basic and acidic residues" evidence="2">
    <location>
        <begin position="170"/>
        <end position="188"/>
    </location>
</feature>
<feature type="region of interest" description="Disordered" evidence="2">
    <location>
        <begin position="162"/>
        <end position="188"/>
    </location>
</feature>
<evidence type="ECO:0000256" key="1">
    <source>
        <dbReference type="SAM" id="Coils"/>
    </source>
</evidence>
<sequence length="188" mass="21507">MSDQEREIRVNLLDGSEVIMNTGDRVLLQASSPGAIPLSVVPETIIDDVLAALEESQQQKVTLKEELEDKINESNEFYKWWQEEVSQRNIYKHELAEAQQTIARKQLYIEKLELSRESAQKAADGISKEKGLELFEARQTIARQREVLEFYANQEHWELPSFGRGQSKVTSDRGSKARELLEEGSDKA</sequence>
<name>A0AAD0KPT2_9BACL</name>
<accession>A0AAD0KPT2</accession>
<organism evidence="3 4">
    <name type="scientific">Paenibacillus odorifer</name>
    <dbReference type="NCBI Taxonomy" id="189426"/>
    <lineage>
        <taxon>Bacteria</taxon>
        <taxon>Bacillati</taxon>
        <taxon>Bacillota</taxon>
        <taxon>Bacilli</taxon>
        <taxon>Bacillales</taxon>
        <taxon>Paenibacillaceae</taxon>
        <taxon>Paenibacillus</taxon>
    </lineage>
</organism>
<keyword evidence="1" id="KW-0175">Coiled coil</keyword>
<evidence type="ECO:0000313" key="4">
    <source>
        <dbReference type="Proteomes" id="UP000249163"/>
    </source>
</evidence>